<name>A0ABV0RWK8_9TELE</name>
<evidence type="ECO:0000313" key="1">
    <source>
        <dbReference type="EMBL" id="MEQ2211717.1"/>
    </source>
</evidence>
<organism evidence="1 2">
    <name type="scientific">Xenoophorus captivus</name>
    <dbReference type="NCBI Taxonomy" id="1517983"/>
    <lineage>
        <taxon>Eukaryota</taxon>
        <taxon>Metazoa</taxon>
        <taxon>Chordata</taxon>
        <taxon>Craniata</taxon>
        <taxon>Vertebrata</taxon>
        <taxon>Euteleostomi</taxon>
        <taxon>Actinopterygii</taxon>
        <taxon>Neopterygii</taxon>
        <taxon>Teleostei</taxon>
        <taxon>Neoteleostei</taxon>
        <taxon>Acanthomorphata</taxon>
        <taxon>Ovalentaria</taxon>
        <taxon>Atherinomorphae</taxon>
        <taxon>Cyprinodontiformes</taxon>
        <taxon>Goodeidae</taxon>
        <taxon>Xenoophorus</taxon>
    </lineage>
</organism>
<evidence type="ECO:0000313" key="2">
    <source>
        <dbReference type="Proteomes" id="UP001434883"/>
    </source>
</evidence>
<dbReference type="Proteomes" id="UP001434883">
    <property type="component" value="Unassembled WGS sequence"/>
</dbReference>
<sequence>MLWKAITVALHSPAGWRLCAKPSLSHALVELQMVVRRVRFMFSSVPGLDIDCSVLLPVFNQHLRNNSLELCAEWQVPTVMPVHELGVKYSVQYTVVEQGSTTLLQ</sequence>
<gene>
    <name evidence="1" type="ORF">XENOCAPTIV_013536</name>
</gene>
<proteinExistence type="predicted"/>
<protein>
    <submittedName>
        <fullName evidence="1">Uncharacterized protein</fullName>
    </submittedName>
</protein>
<comment type="caution">
    <text evidence="1">The sequence shown here is derived from an EMBL/GenBank/DDBJ whole genome shotgun (WGS) entry which is preliminary data.</text>
</comment>
<dbReference type="EMBL" id="JAHRIN010059097">
    <property type="protein sequence ID" value="MEQ2211717.1"/>
    <property type="molecule type" value="Genomic_DNA"/>
</dbReference>
<reference evidence="1 2" key="1">
    <citation type="submission" date="2021-06" db="EMBL/GenBank/DDBJ databases">
        <authorList>
            <person name="Palmer J.M."/>
        </authorList>
    </citation>
    <scope>NUCLEOTIDE SEQUENCE [LARGE SCALE GENOMIC DNA]</scope>
    <source>
        <strain evidence="1 2">XC_2019</strain>
        <tissue evidence="1">Muscle</tissue>
    </source>
</reference>
<keyword evidence="2" id="KW-1185">Reference proteome</keyword>
<accession>A0ABV0RWK8</accession>